<reference evidence="3" key="1">
    <citation type="submission" date="2016-10" db="EMBL/GenBank/DDBJ databases">
        <authorList>
            <person name="Varghese N."/>
            <person name="Submissions S."/>
        </authorList>
    </citation>
    <scope>NUCLEOTIDE SEQUENCE [LARGE SCALE GENOMIC DNA]</scope>
    <source>
        <strain evidence="3">DSM 24740</strain>
    </source>
</reference>
<feature type="transmembrane region" description="Helical" evidence="1">
    <location>
        <begin position="109"/>
        <end position="130"/>
    </location>
</feature>
<dbReference type="AlphaFoldDB" id="A0A1H9EEQ6"/>
<feature type="transmembrane region" description="Helical" evidence="1">
    <location>
        <begin position="216"/>
        <end position="236"/>
    </location>
</feature>
<gene>
    <name evidence="2" type="ORF">SAMN05444359_10749</name>
</gene>
<feature type="transmembrane region" description="Helical" evidence="1">
    <location>
        <begin position="257"/>
        <end position="274"/>
    </location>
</feature>
<sequence>MKTAANSLLPEAVAGYMPKLFAISPLTDVITEGDTKTPLYKVDLRNLSRAFCGALFLALPLHFTMEMWARARVIPAWALVLIIIACYFINVGFAFYSGFKGKTDQQVPWLDALSSMGIGLAASVITLLLIDQIGPEMSVDIILSCIALEMVPTSFGASLAKSQLGSGDSNDSKDLTKNWSRDKTKMIASLLGGIMFAFNVGATQEPITIATSAKSLQMIGIILFSLFVSYLMIFMTEFEENEEDAKGIMGPSWAETVICYAISLVVSAALLWMFGYLTPETPLSVLLPWIVVLGYATTLGGSAGRLVI</sequence>
<protein>
    <submittedName>
        <fullName evidence="2">Putative integral membrane protein TIGR02587</fullName>
    </submittedName>
</protein>
<keyword evidence="1" id="KW-0472">Membrane</keyword>
<feature type="transmembrane region" description="Helical" evidence="1">
    <location>
        <begin position="186"/>
        <end position="204"/>
    </location>
</feature>
<dbReference type="EMBL" id="FOFB01000007">
    <property type="protein sequence ID" value="SEQ24062.1"/>
    <property type="molecule type" value="Genomic_DNA"/>
</dbReference>
<feature type="transmembrane region" description="Helical" evidence="1">
    <location>
        <begin position="286"/>
        <end position="307"/>
    </location>
</feature>
<keyword evidence="1" id="KW-0812">Transmembrane</keyword>
<evidence type="ECO:0000313" key="3">
    <source>
        <dbReference type="Proteomes" id="UP000199021"/>
    </source>
</evidence>
<dbReference type="InParanoid" id="A0A1H9EEQ6"/>
<evidence type="ECO:0000313" key="2">
    <source>
        <dbReference type="EMBL" id="SEQ24062.1"/>
    </source>
</evidence>
<dbReference type="Pfam" id="PF09622">
    <property type="entry name" value="DUF2391"/>
    <property type="match status" value="1"/>
</dbReference>
<dbReference type="InterPro" id="IPR024464">
    <property type="entry name" value="DUF2391"/>
</dbReference>
<keyword evidence="1" id="KW-1133">Transmembrane helix</keyword>
<evidence type="ECO:0000256" key="1">
    <source>
        <dbReference type="SAM" id="Phobius"/>
    </source>
</evidence>
<accession>A0A1H9EEQ6</accession>
<organism evidence="2 3">
    <name type="scientific">Neolewinella agarilytica</name>
    <dbReference type="NCBI Taxonomy" id="478744"/>
    <lineage>
        <taxon>Bacteria</taxon>
        <taxon>Pseudomonadati</taxon>
        <taxon>Bacteroidota</taxon>
        <taxon>Saprospiria</taxon>
        <taxon>Saprospirales</taxon>
        <taxon>Lewinellaceae</taxon>
        <taxon>Neolewinella</taxon>
    </lineage>
</organism>
<dbReference type="STRING" id="478744.SAMN05444359_10749"/>
<proteinExistence type="predicted"/>
<keyword evidence="3" id="KW-1185">Reference proteome</keyword>
<feature type="transmembrane region" description="Helical" evidence="1">
    <location>
        <begin position="76"/>
        <end position="97"/>
    </location>
</feature>
<dbReference type="Proteomes" id="UP000199021">
    <property type="component" value="Unassembled WGS sequence"/>
</dbReference>
<name>A0A1H9EEQ6_9BACT</name>